<accession>A0A644UA65</accession>
<dbReference type="GO" id="GO:0032259">
    <property type="term" value="P:methylation"/>
    <property type="evidence" value="ECO:0007669"/>
    <property type="project" value="UniProtKB-KW"/>
</dbReference>
<dbReference type="GO" id="GO:0005829">
    <property type="term" value="C:cytosol"/>
    <property type="evidence" value="ECO:0007669"/>
    <property type="project" value="TreeGrafter"/>
</dbReference>
<protein>
    <submittedName>
        <fullName evidence="4">tRNA (Guanosine(18)-2'-O)-methyltransferase</fullName>
        <ecNumber evidence="4">2.1.1.34</ecNumber>
    </submittedName>
</protein>
<dbReference type="PANTHER" id="PTHR46429:SF1">
    <property type="entry name" value="23S RRNA (GUANOSINE-2'-O-)-METHYLTRANSFERASE RLMB"/>
    <property type="match status" value="1"/>
</dbReference>
<dbReference type="PANTHER" id="PTHR46429">
    <property type="entry name" value="23S RRNA (GUANOSINE-2'-O-)-METHYLTRANSFERASE RLMB"/>
    <property type="match status" value="1"/>
</dbReference>
<evidence type="ECO:0000256" key="1">
    <source>
        <dbReference type="ARBA" id="ARBA00022603"/>
    </source>
</evidence>
<dbReference type="GO" id="GO:0141100">
    <property type="term" value="F:tRNA (guanine(18)-2'-O)-methyltransferase activity"/>
    <property type="evidence" value="ECO:0007669"/>
    <property type="project" value="UniProtKB-EC"/>
</dbReference>
<name>A0A644UA65_9ZZZZ</name>
<dbReference type="Pfam" id="PF00588">
    <property type="entry name" value="SpoU_methylase"/>
    <property type="match status" value="1"/>
</dbReference>
<dbReference type="InterPro" id="IPR004441">
    <property type="entry name" value="rRNA_MeTrfase_TrmH"/>
</dbReference>
<feature type="domain" description="tRNA/rRNA methyltransferase SpoU type" evidence="3">
    <location>
        <begin position="3"/>
        <end position="156"/>
    </location>
</feature>
<proteinExistence type="predicted"/>
<evidence type="ECO:0000313" key="4">
    <source>
        <dbReference type="EMBL" id="MPL75848.1"/>
    </source>
</evidence>
<dbReference type="GO" id="GO:0006396">
    <property type="term" value="P:RNA processing"/>
    <property type="evidence" value="ECO:0007669"/>
    <property type="project" value="InterPro"/>
</dbReference>
<organism evidence="4">
    <name type="scientific">bioreactor metagenome</name>
    <dbReference type="NCBI Taxonomy" id="1076179"/>
    <lineage>
        <taxon>unclassified sequences</taxon>
        <taxon>metagenomes</taxon>
        <taxon>ecological metagenomes</taxon>
    </lineage>
</organism>
<reference evidence="4" key="1">
    <citation type="submission" date="2019-08" db="EMBL/GenBank/DDBJ databases">
        <authorList>
            <person name="Kucharzyk K."/>
            <person name="Murdoch R.W."/>
            <person name="Higgins S."/>
            <person name="Loffler F."/>
        </authorList>
    </citation>
    <scope>NUCLEOTIDE SEQUENCE</scope>
</reference>
<dbReference type="EC" id="2.1.1.34" evidence="4"/>
<dbReference type="InterPro" id="IPR029026">
    <property type="entry name" value="tRNA_m1G_MTases_N"/>
</dbReference>
<dbReference type="EMBL" id="VSSQ01000092">
    <property type="protein sequence ID" value="MPL75848.1"/>
    <property type="molecule type" value="Genomic_DNA"/>
</dbReference>
<dbReference type="GO" id="GO:0003723">
    <property type="term" value="F:RNA binding"/>
    <property type="evidence" value="ECO:0007669"/>
    <property type="project" value="InterPro"/>
</dbReference>
<dbReference type="Gene3D" id="3.40.1280.10">
    <property type="match status" value="1"/>
</dbReference>
<keyword evidence="1 4" id="KW-0489">Methyltransferase</keyword>
<dbReference type="InterPro" id="IPR001537">
    <property type="entry name" value="SpoU_MeTrfase"/>
</dbReference>
<dbReference type="SUPFAM" id="SSF75217">
    <property type="entry name" value="alpha/beta knot"/>
    <property type="match status" value="1"/>
</dbReference>
<comment type="caution">
    <text evidence="4">The sequence shown here is derived from an EMBL/GenBank/DDBJ whole genome shotgun (WGS) entry which is preliminary data.</text>
</comment>
<gene>
    <name evidence="4" type="primary">trmH_4</name>
    <name evidence="4" type="ORF">SDC9_21684</name>
</gene>
<evidence type="ECO:0000256" key="2">
    <source>
        <dbReference type="ARBA" id="ARBA00022679"/>
    </source>
</evidence>
<evidence type="ECO:0000259" key="3">
    <source>
        <dbReference type="Pfam" id="PF00588"/>
    </source>
</evidence>
<dbReference type="InterPro" id="IPR029028">
    <property type="entry name" value="Alpha/beta_knot_MTases"/>
</dbReference>
<dbReference type="AlphaFoldDB" id="A0A644UA65"/>
<keyword evidence="2 4" id="KW-0808">Transferase</keyword>
<sequence>MKVVILDNIRSSLNVGSIFRTSSGIGVNKIYLCGITPTPFESSKKYEGQNKKRKDFVKTSLGAEDEINWEYRENILEVIKGLKKDNFEIISLEQDKRSIDYKKLKTEREKVALIIGSETDGIQKEVLDLSDKIVEIPMLGLKESLNVTIAFAILAYKLWDK</sequence>